<sequence length="76" mass="8344">MTFARLLDATEGLAKRILGASVSFTGRRPLASCFVLAVFWSSCPSKTPLRSKPQFCDVQTRVFPIPTPAVRRSTEA</sequence>
<dbReference type="EMBL" id="KZ084096">
    <property type="protein sequence ID" value="OSD04514.1"/>
    <property type="molecule type" value="Genomic_DNA"/>
</dbReference>
<dbReference type="OrthoDB" id="10564840at2759"/>
<accession>A0A1Y2IV75</accession>
<proteinExistence type="predicted"/>
<protein>
    <submittedName>
        <fullName evidence="1">Uncharacterized protein</fullName>
    </submittedName>
</protein>
<organism evidence="1 2">
    <name type="scientific">Trametes coccinea (strain BRFM310)</name>
    <name type="common">Pycnoporus coccineus</name>
    <dbReference type="NCBI Taxonomy" id="1353009"/>
    <lineage>
        <taxon>Eukaryota</taxon>
        <taxon>Fungi</taxon>
        <taxon>Dikarya</taxon>
        <taxon>Basidiomycota</taxon>
        <taxon>Agaricomycotina</taxon>
        <taxon>Agaricomycetes</taxon>
        <taxon>Polyporales</taxon>
        <taxon>Polyporaceae</taxon>
        <taxon>Trametes</taxon>
    </lineage>
</organism>
<name>A0A1Y2IV75_TRAC3</name>
<gene>
    <name evidence="1" type="ORF">PYCCODRAFT_1433383</name>
</gene>
<dbReference type="Proteomes" id="UP000193067">
    <property type="component" value="Unassembled WGS sequence"/>
</dbReference>
<keyword evidence="2" id="KW-1185">Reference proteome</keyword>
<evidence type="ECO:0000313" key="1">
    <source>
        <dbReference type="EMBL" id="OSD04514.1"/>
    </source>
</evidence>
<evidence type="ECO:0000313" key="2">
    <source>
        <dbReference type="Proteomes" id="UP000193067"/>
    </source>
</evidence>
<reference evidence="1 2" key="1">
    <citation type="journal article" date="2015" name="Biotechnol. Biofuels">
        <title>Enhanced degradation of softwood versus hardwood by the white-rot fungus Pycnoporus coccineus.</title>
        <authorList>
            <person name="Couturier M."/>
            <person name="Navarro D."/>
            <person name="Chevret D."/>
            <person name="Henrissat B."/>
            <person name="Piumi F."/>
            <person name="Ruiz-Duenas F.J."/>
            <person name="Martinez A.T."/>
            <person name="Grigoriev I.V."/>
            <person name="Riley R."/>
            <person name="Lipzen A."/>
            <person name="Berrin J.G."/>
            <person name="Master E.R."/>
            <person name="Rosso M.N."/>
        </authorList>
    </citation>
    <scope>NUCLEOTIDE SEQUENCE [LARGE SCALE GENOMIC DNA]</scope>
    <source>
        <strain evidence="1 2">BRFM310</strain>
    </source>
</reference>
<dbReference type="AlphaFoldDB" id="A0A1Y2IV75"/>